<dbReference type="GeneID" id="19461443"/>
<evidence type="ECO:0000313" key="12">
    <source>
        <dbReference type="Proteomes" id="UP000016922"/>
    </source>
</evidence>
<evidence type="ECO:0000256" key="2">
    <source>
        <dbReference type="ARBA" id="ARBA00008807"/>
    </source>
</evidence>
<feature type="transmembrane region" description="Helical" evidence="10">
    <location>
        <begin position="441"/>
        <end position="461"/>
    </location>
</feature>
<keyword evidence="4 10" id="KW-0812">Transmembrane</keyword>
<organism evidence="11 12">
    <name type="scientific">Glarea lozoyensis (strain ATCC 20868 / MF5171)</name>
    <dbReference type="NCBI Taxonomy" id="1116229"/>
    <lineage>
        <taxon>Eukaryota</taxon>
        <taxon>Fungi</taxon>
        <taxon>Dikarya</taxon>
        <taxon>Ascomycota</taxon>
        <taxon>Pezizomycotina</taxon>
        <taxon>Leotiomycetes</taxon>
        <taxon>Helotiales</taxon>
        <taxon>Helotiaceae</taxon>
        <taxon>Glarea</taxon>
    </lineage>
</organism>
<evidence type="ECO:0000256" key="4">
    <source>
        <dbReference type="ARBA" id="ARBA00022692"/>
    </source>
</evidence>
<feature type="transmembrane region" description="Helical" evidence="10">
    <location>
        <begin position="292"/>
        <end position="314"/>
    </location>
</feature>
<dbReference type="InterPro" id="IPR004813">
    <property type="entry name" value="OPT"/>
</dbReference>
<dbReference type="AlphaFoldDB" id="S3DIU3"/>
<evidence type="ECO:0000256" key="5">
    <source>
        <dbReference type="ARBA" id="ARBA00022856"/>
    </source>
</evidence>
<dbReference type="Pfam" id="PF03169">
    <property type="entry name" value="OPT"/>
    <property type="match status" value="1"/>
</dbReference>
<dbReference type="OrthoDB" id="9986677at2759"/>
<dbReference type="GO" id="GO:0035673">
    <property type="term" value="F:oligopeptide transmembrane transporter activity"/>
    <property type="evidence" value="ECO:0007669"/>
    <property type="project" value="InterPro"/>
</dbReference>
<feature type="transmembrane region" description="Helical" evidence="10">
    <location>
        <begin position="192"/>
        <end position="213"/>
    </location>
</feature>
<comment type="subcellular location">
    <subcellularLocation>
        <location evidence="1">Membrane</location>
        <topology evidence="1">Multi-pass membrane protein</topology>
    </subcellularLocation>
</comment>
<dbReference type="NCBIfam" id="TIGR00727">
    <property type="entry name" value="ISP4_OPT"/>
    <property type="match status" value="1"/>
</dbReference>
<feature type="transmembrane region" description="Helical" evidence="10">
    <location>
        <begin position="494"/>
        <end position="514"/>
    </location>
</feature>
<dbReference type="RefSeq" id="XP_008085663.1">
    <property type="nucleotide sequence ID" value="XM_008087472.1"/>
</dbReference>
<evidence type="ECO:0000256" key="7">
    <source>
        <dbReference type="ARBA" id="ARBA00022989"/>
    </source>
</evidence>
<dbReference type="InterPro" id="IPR004648">
    <property type="entry name" value="Oligpept_transpt"/>
</dbReference>
<feature type="transmembrane region" description="Helical" evidence="10">
    <location>
        <begin position="715"/>
        <end position="736"/>
    </location>
</feature>
<proteinExistence type="inferred from homology"/>
<dbReference type="PANTHER" id="PTHR22601">
    <property type="entry name" value="ISP4 LIKE PROTEIN"/>
    <property type="match status" value="1"/>
</dbReference>
<dbReference type="HOGENOM" id="CLU_004965_1_1_1"/>
<evidence type="ECO:0000256" key="6">
    <source>
        <dbReference type="ARBA" id="ARBA00022927"/>
    </source>
</evidence>
<keyword evidence="5" id="KW-0571">Peptide transport</keyword>
<sequence>MVWGSRTPKATGPLEGIEAVSSTNSDNRESPVTEKKIPYSEDIDITVATADVPKIAKSHQWDPNLPQEELKVLQDAVDTGDVEAIKKTEAMFAEDSPYAEVRAAVRPEDTGGPANTVRAWILGMIAVTICSGLNMFLSMRSPAVAIPAVVVQLLVYPIGCFWAKVVPTRIFNTFGVKWTFNTGPFNIKEHTVITLMANVSISFAYATDALLALAGKPFYNIQMGWGFQLLFTISSQVIGISLSGIFRRFLVWPSAMLWPGIFSNVALFFALHDKSKSDASKTNGWTISRYRWFIYITVGSFCWYWVPGVLWQGLSVFAFITWIKPNNVVLNQLFGGYTGLSLIPITFDWTYVSGYLLDPLLAPAHAHLNTMIGLIVFVILSAIGISYTGSLYADYLPINTSSIFDNTQSFYNVSKILTPEYTFDLSKYEAYSPMFLAPTFALNYGLSFAALTAAIVHTAIFHGKEVWYRFRAARNQEPDIHMKMMAKYKECPDWWYGVLLVISVALGLASVLGYESQMPWWAFFVSIIVAAVFVIPLCMIMATTNIMLSLNVISPFLAGFMIPGKPIGVMIFKVFSTITLGQAQTYTGDLKMAHYMKIPPRTVFTCQVVASIWACCVQIAVMNWALGAIDGICTTSQSAHYTCPNGKTFFSSSITWGVIGPSRMFGPGSIYEAIQYYWLLGALLPIFFFGLIKVFPRSPMRLLNAPVMLGAMAWLPPATPLSFSTWAAVGLIFNYWIRKRWSGWWHTYNYITAAGLDTGLVLSTIIIFFAITLPNVTIPQWWGNVAVYETTDALYTAVRKTVAEGETFGPAKW</sequence>
<keyword evidence="3" id="KW-0813">Transport</keyword>
<dbReference type="EMBL" id="KE145370">
    <property type="protein sequence ID" value="EPE26473.1"/>
    <property type="molecule type" value="Genomic_DNA"/>
</dbReference>
<keyword evidence="6" id="KW-0653">Protein transport</keyword>
<evidence type="ECO:0000256" key="1">
    <source>
        <dbReference type="ARBA" id="ARBA00004141"/>
    </source>
</evidence>
<dbReference type="NCBIfam" id="TIGR00728">
    <property type="entry name" value="OPT_sfam"/>
    <property type="match status" value="1"/>
</dbReference>
<evidence type="ECO:0000256" key="3">
    <source>
        <dbReference type="ARBA" id="ARBA00022448"/>
    </source>
</evidence>
<dbReference type="eggNOG" id="KOG2262">
    <property type="taxonomic scope" value="Eukaryota"/>
</dbReference>
<dbReference type="KEGG" id="glz:GLAREA_02386"/>
<gene>
    <name evidence="11" type="ORF">GLAREA_02386</name>
</gene>
<comment type="similarity">
    <text evidence="2">Belongs to the oligopeptide OPT transporter family.</text>
</comment>
<feature type="transmembrane region" description="Helical" evidence="10">
    <location>
        <begin position="368"/>
        <end position="387"/>
    </location>
</feature>
<feature type="transmembrane region" description="Helical" evidence="10">
    <location>
        <begin position="676"/>
        <end position="695"/>
    </location>
</feature>
<feature type="transmembrane region" description="Helical" evidence="10">
    <location>
        <begin position="520"/>
        <end position="542"/>
    </location>
</feature>
<evidence type="ECO:0000256" key="8">
    <source>
        <dbReference type="ARBA" id="ARBA00023136"/>
    </source>
</evidence>
<feature type="region of interest" description="Disordered" evidence="9">
    <location>
        <begin position="1"/>
        <end position="34"/>
    </location>
</feature>
<reference evidence="11 12" key="1">
    <citation type="journal article" date="2013" name="BMC Genomics">
        <title>Genomics-driven discovery of the pneumocandin biosynthetic gene cluster in the fungus Glarea lozoyensis.</title>
        <authorList>
            <person name="Chen L."/>
            <person name="Yue Q."/>
            <person name="Zhang X."/>
            <person name="Xiang M."/>
            <person name="Wang C."/>
            <person name="Li S."/>
            <person name="Che Y."/>
            <person name="Ortiz-Lopez F.J."/>
            <person name="Bills G.F."/>
            <person name="Liu X."/>
            <person name="An Z."/>
        </authorList>
    </citation>
    <scope>NUCLEOTIDE SEQUENCE [LARGE SCALE GENOMIC DNA]</scope>
    <source>
        <strain evidence="12">ATCC 20868 / MF5171</strain>
    </source>
</reference>
<keyword evidence="8 10" id="KW-0472">Membrane</keyword>
<keyword evidence="12" id="KW-1185">Reference proteome</keyword>
<dbReference type="GO" id="GO:0016020">
    <property type="term" value="C:membrane"/>
    <property type="evidence" value="ECO:0007669"/>
    <property type="project" value="UniProtKB-SubCell"/>
</dbReference>
<evidence type="ECO:0000256" key="10">
    <source>
        <dbReference type="SAM" id="Phobius"/>
    </source>
</evidence>
<protein>
    <submittedName>
        <fullName evidence="11">Small oligopeptide transporter</fullName>
    </submittedName>
</protein>
<keyword evidence="7 10" id="KW-1133">Transmembrane helix</keyword>
<feature type="transmembrane region" description="Helical" evidence="10">
    <location>
        <begin position="225"/>
        <end position="246"/>
    </location>
</feature>
<feature type="transmembrane region" description="Helical" evidence="10">
    <location>
        <begin position="144"/>
        <end position="165"/>
    </location>
</feature>
<name>S3DIU3_GLAL2</name>
<feature type="transmembrane region" description="Helical" evidence="10">
    <location>
        <begin position="252"/>
        <end position="271"/>
    </location>
</feature>
<evidence type="ECO:0000313" key="11">
    <source>
        <dbReference type="EMBL" id="EPE26473.1"/>
    </source>
</evidence>
<dbReference type="OMA" id="WIPGVLW"/>
<evidence type="ECO:0000256" key="9">
    <source>
        <dbReference type="SAM" id="MobiDB-lite"/>
    </source>
</evidence>
<feature type="transmembrane region" description="Helical" evidence="10">
    <location>
        <begin position="117"/>
        <end position="137"/>
    </location>
</feature>
<dbReference type="GO" id="GO:0015031">
    <property type="term" value="P:protein transport"/>
    <property type="evidence" value="ECO:0007669"/>
    <property type="project" value="UniProtKB-KW"/>
</dbReference>
<accession>S3DIU3</accession>
<feature type="transmembrane region" description="Helical" evidence="10">
    <location>
        <begin position="334"/>
        <end position="356"/>
    </location>
</feature>
<dbReference type="Proteomes" id="UP000016922">
    <property type="component" value="Unassembled WGS sequence"/>
</dbReference>
<feature type="transmembrane region" description="Helical" evidence="10">
    <location>
        <begin position="748"/>
        <end position="771"/>
    </location>
</feature>